<keyword evidence="10" id="KW-1185">Reference proteome</keyword>
<dbReference type="InterPro" id="IPR039309">
    <property type="entry name" value="BT1"/>
</dbReference>
<dbReference type="GO" id="GO:0098838">
    <property type="term" value="P:folate transmembrane transport"/>
    <property type="evidence" value="ECO:0000318"/>
    <property type="project" value="GO_Central"/>
</dbReference>
<dbReference type="InParanoid" id="A0A7I4C9V7"/>
<gene>
    <name evidence="9" type="primary">LOC112275275</name>
</gene>
<evidence type="ECO:0000256" key="5">
    <source>
        <dbReference type="ARBA" id="ARBA00022989"/>
    </source>
</evidence>
<dbReference type="Pfam" id="PF03092">
    <property type="entry name" value="BT1"/>
    <property type="match status" value="1"/>
</dbReference>
<feature type="region of interest" description="Disordered" evidence="7">
    <location>
        <begin position="1"/>
        <end position="34"/>
    </location>
</feature>
<feature type="transmembrane region" description="Helical" evidence="8">
    <location>
        <begin position="171"/>
        <end position="192"/>
    </location>
</feature>
<evidence type="ECO:0000256" key="1">
    <source>
        <dbReference type="ARBA" id="ARBA00004141"/>
    </source>
</evidence>
<evidence type="ECO:0000256" key="3">
    <source>
        <dbReference type="ARBA" id="ARBA00022448"/>
    </source>
</evidence>
<dbReference type="FunCoup" id="A0A7I4C9V7">
    <property type="interactions" value="416"/>
</dbReference>
<dbReference type="KEGG" id="ppp:112275275"/>
<dbReference type="OrthoDB" id="754047at2759"/>
<dbReference type="InterPro" id="IPR004324">
    <property type="entry name" value="FBT"/>
</dbReference>
<comment type="subcellular location">
    <subcellularLocation>
        <location evidence="1">Membrane</location>
        <topology evidence="1">Multi-pass membrane protein</topology>
    </subcellularLocation>
</comment>
<dbReference type="GO" id="GO:0008517">
    <property type="term" value="F:folic acid transmembrane transporter activity"/>
    <property type="evidence" value="ECO:0000318"/>
    <property type="project" value="GO_Central"/>
</dbReference>
<dbReference type="CDD" id="cd17484">
    <property type="entry name" value="MFS_FBT"/>
    <property type="match status" value="1"/>
</dbReference>
<sequence length="542" mass="58105">MAQRQGESVTESEDSASGKHTAAARHENVMNGKKEKSACISDSGEYMIALMWHPGATVPDSVDLAEDEVCSLELPHKTSHLESVGLRKSKRFGNVFGVEMSPDTIAIAMVYFVQGILGLSRLAVSFFLKDELHLDPAETAFLTGISSLPWLIKPLYGFISDGVPLFGYRRRSYLALCGLLGALCWGSLAMFIDSKYGAMAAILLSSLSVAFSDVVVDSMVVEKARGESQGASGSLQSLCWGSAATGGIASAYFSGYLVETYGTRYVFGVTAVMPLITSAVAGLVQEEPLKAPSDDPKVMLSKTAQFISTSKSQLAFLWQTVKEPSIFWPTLFIFLWQATPTSDTAMFFFTTNHLGFGPEFLGRVRLVTAVASLVGVGLYNTYLKDVPLRNIFLWTTLLGTALGLLQLLLVTGANKSLGISDEWFAMGDSLVLTVLGQVSFMPVLVLAARLCPPGVEATLFATLMSISNGGGVTGGVLGAGLTQFLGVTSHNFDNLVILILLCNASSLFPLAFLNLLPSGSELESTVEKADKARRELEITKQD</sequence>
<keyword evidence="5 8" id="KW-1133">Transmembrane helix</keyword>
<feature type="transmembrane region" description="Helical" evidence="8">
    <location>
        <begin position="140"/>
        <end position="159"/>
    </location>
</feature>
<evidence type="ECO:0000256" key="2">
    <source>
        <dbReference type="ARBA" id="ARBA00007015"/>
    </source>
</evidence>
<reference evidence="9" key="3">
    <citation type="submission" date="2020-12" db="UniProtKB">
        <authorList>
            <consortium name="EnsemblPlants"/>
        </authorList>
    </citation>
    <scope>IDENTIFICATION</scope>
</reference>
<dbReference type="EMBL" id="ABEU02000022">
    <property type="status" value="NOT_ANNOTATED_CDS"/>
    <property type="molecule type" value="Genomic_DNA"/>
</dbReference>
<evidence type="ECO:0000256" key="8">
    <source>
        <dbReference type="SAM" id="Phobius"/>
    </source>
</evidence>
<reference evidence="9 10" key="1">
    <citation type="journal article" date="2008" name="Science">
        <title>The Physcomitrella genome reveals evolutionary insights into the conquest of land by plants.</title>
        <authorList>
            <person name="Rensing S."/>
            <person name="Lang D."/>
            <person name="Zimmer A."/>
            <person name="Terry A."/>
            <person name="Salamov A."/>
            <person name="Shapiro H."/>
            <person name="Nishiyama T."/>
            <person name="Perroud P.-F."/>
            <person name="Lindquist E."/>
            <person name="Kamisugi Y."/>
            <person name="Tanahashi T."/>
            <person name="Sakakibara K."/>
            <person name="Fujita T."/>
            <person name="Oishi K."/>
            <person name="Shin-I T."/>
            <person name="Kuroki Y."/>
            <person name="Toyoda A."/>
            <person name="Suzuki Y."/>
            <person name="Hashimoto A."/>
            <person name="Yamaguchi K."/>
            <person name="Sugano A."/>
            <person name="Kohara Y."/>
            <person name="Fujiyama A."/>
            <person name="Anterola A."/>
            <person name="Aoki S."/>
            <person name="Ashton N."/>
            <person name="Barbazuk W.B."/>
            <person name="Barker E."/>
            <person name="Bennetzen J."/>
            <person name="Bezanilla M."/>
            <person name="Blankenship R."/>
            <person name="Cho S.H."/>
            <person name="Dutcher S."/>
            <person name="Estelle M."/>
            <person name="Fawcett J.A."/>
            <person name="Gundlach H."/>
            <person name="Hanada K."/>
            <person name="Heyl A."/>
            <person name="Hicks K.A."/>
            <person name="Hugh J."/>
            <person name="Lohr M."/>
            <person name="Mayer K."/>
            <person name="Melkozernov A."/>
            <person name="Murata T."/>
            <person name="Nelson D."/>
            <person name="Pils B."/>
            <person name="Prigge M."/>
            <person name="Reiss B."/>
            <person name="Renner T."/>
            <person name="Rombauts S."/>
            <person name="Rushton P."/>
            <person name="Sanderfoot A."/>
            <person name="Schween G."/>
            <person name="Shiu S.-H."/>
            <person name="Stueber K."/>
            <person name="Theodoulou F.L."/>
            <person name="Tu H."/>
            <person name="Van de Peer Y."/>
            <person name="Verrier P.J."/>
            <person name="Waters E."/>
            <person name="Wood A."/>
            <person name="Yang L."/>
            <person name="Cove D."/>
            <person name="Cuming A."/>
            <person name="Hasebe M."/>
            <person name="Lucas S."/>
            <person name="Mishler D.B."/>
            <person name="Reski R."/>
            <person name="Grigoriev I."/>
            <person name="Quatrano R.S."/>
            <person name="Boore J.L."/>
        </authorList>
    </citation>
    <scope>NUCLEOTIDE SEQUENCE [LARGE SCALE GENOMIC DNA]</scope>
    <source>
        <strain evidence="9 10">cv. Gransden 2004</strain>
    </source>
</reference>
<feature type="transmembrane region" description="Helical" evidence="8">
    <location>
        <begin position="237"/>
        <end position="258"/>
    </location>
</feature>
<organism evidence="9 10">
    <name type="scientific">Physcomitrium patens</name>
    <name type="common">Spreading-leaved earth moss</name>
    <name type="synonym">Physcomitrella patens</name>
    <dbReference type="NCBI Taxonomy" id="3218"/>
    <lineage>
        <taxon>Eukaryota</taxon>
        <taxon>Viridiplantae</taxon>
        <taxon>Streptophyta</taxon>
        <taxon>Embryophyta</taxon>
        <taxon>Bryophyta</taxon>
        <taxon>Bryophytina</taxon>
        <taxon>Bryopsida</taxon>
        <taxon>Funariidae</taxon>
        <taxon>Funariales</taxon>
        <taxon>Funariaceae</taxon>
        <taxon>Physcomitrium</taxon>
    </lineage>
</organism>
<dbReference type="NCBIfam" id="TIGR00788">
    <property type="entry name" value="fbt"/>
    <property type="match status" value="1"/>
</dbReference>
<evidence type="ECO:0000256" key="4">
    <source>
        <dbReference type="ARBA" id="ARBA00022692"/>
    </source>
</evidence>
<dbReference type="Gene3D" id="1.20.1250.20">
    <property type="entry name" value="MFS general substrate transporter like domains"/>
    <property type="match status" value="1"/>
</dbReference>
<evidence type="ECO:0000256" key="6">
    <source>
        <dbReference type="ARBA" id="ARBA00023136"/>
    </source>
</evidence>
<keyword evidence="4 8" id="KW-0812">Transmembrane</keyword>
<comment type="similarity">
    <text evidence="2">Belongs to the major facilitator superfamily. Folate-biopterin transporter (TC 2.A.71) family.</text>
</comment>
<dbReference type="Proteomes" id="UP000006727">
    <property type="component" value="Chromosome 22"/>
</dbReference>
<proteinExistence type="inferred from homology"/>
<keyword evidence="6 8" id="KW-0472">Membrane</keyword>
<dbReference type="GO" id="GO:0016020">
    <property type="term" value="C:membrane"/>
    <property type="evidence" value="ECO:0007669"/>
    <property type="project" value="UniProtKB-SubCell"/>
</dbReference>
<evidence type="ECO:0000313" key="9">
    <source>
        <dbReference type="EnsemblPlants" id="Pp3c22_1880V3.5"/>
    </source>
</evidence>
<name>A0A7I4C9V7_PHYPA</name>
<dbReference type="RefSeq" id="XP_024361274.1">
    <property type="nucleotide sequence ID" value="XM_024505506.2"/>
</dbReference>
<feature type="transmembrane region" description="Helical" evidence="8">
    <location>
        <begin position="459"/>
        <end position="483"/>
    </location>
</feature>
<feature type="transmembrane region" description="Helical" evidence="8">
    <location>
        <begin position="391"/>
        <end position="409"/>
    </location>
</feature>
<dbReference type="SUPFAM" id="SSF103473">
    <property type="entry name" value="MFS general substrate transporter"/>
    <property type="match status" value="1"/>
</dbReference>
<protein>
    <recommendedName>
        <fullName evidence="11">Biopterin transport-related protein BT1</fullName>
    </recommendedName>
</protein>
<feature type="transmembrane region" description="Helical" evidence="8">
    <location>
        <begin position="495"/>
        <end position="516"/>
    </location>
</feature>
<dbReference type="PANTHER" id="PTHR31585:SF0">
    <property type="entry name" value="FOLATE-BIOPTERIN TRANSPORTER 1, CHLOROPLASTIC"/>
    <property type="match status" value="1"/>
</dbReference>
<feature type="compositionally biased region" description="Basic and acidic residues" evidence="7">
    <location>
        <begin position="24"/>
        <end position="34"/>
    </location>
</feature>
<dbReference type="AlphaFoldDB" id="A0A7I4C9V7"/>
<dbReference type="PANTHER" id="PTHR31585">
    <property type="entry name" value="FOLATE-BIOPTERIN TRANSPORTER 1, CHLOROPLASTIC"/>
    <property type="match status" value="1"/>
</dbReference>
<dbReference type="InterPro" id="IPR036259">
    <property type="entry name" value="MFS_trans_sf"/>
</dbReference>
<dbReference type="EnsemblPlants" id="Pp3c22_1880V3.5">
    <property type="protein sequence ID" value="Pp3c22_1880V3.5"/>
    <property type="gene ID" value="Pp3c22_1880"/>
</dbReference>
<accession>A0A7I4C9V7</accession>
<feature type="transmembrane region" description="Helical" evidence="8">
    <location>
        <begin position="429"/>
        <end position="447"/>
    </location>
</feature>
<keyword evidence="3" id="KW-0813">Transport</keyword>
<feature type="transmembrane region" description="Helical" evidence="8">
    <location>
        <begin position="105"/>
        <end position="128"/>
    </location>
</feature>
<evidence type="ECO:0008006" key="11">
    <source>
        <dbReference type="Google" id="ProtNLM"/>
    </source>
</evidence>
<dbReference type="Gramene" id="Pp3c22_1880V3.5">
    <property type="protein sequence ID" value="Pp3c22_1880V3.5"/>
    <property type="gene ID" value="Pp3c22_1880"/>
</dbReference>
<reference evidence="9 10" key="2">
    <citation type="journal article" date="2018" name="Plant J.">
        <title>The Physcomitrella patens chromosome-scale assembly reveals moss genome structure and evolution.</title>
        <authorList>
            <person name="Lang D."/>
            <person name="Ullrich K.K."/>
            <person name="Murat F."/>
            <person name="Fuchs J."/>
            <person name="Jenkins J."/>
            <person name="Haas F.B."/>
            <person name="Piednoel M."/>
            <person name="Gundlach H."/>
            <person name="Van Bel M."/>
            <person name="Meyberg R."/>
            <person name="Vives C."/>
            <person name="Morata J."/>
            <person name="Symeonidi A."/>
            <person name="Hiss M."/>
            <person name="Muchero W."/>
            <person name="Kamisugi Y."/>
            <person name="Saleh O."/>
            <person name="Blanc G."/>
            <person name="Decker E.L."/>
            <person name="van Gessel N."/>
            <person name="Grimwood J."/>
            <person name="Hayes R.D."/>
            <person name="Graham S.W."/>
            <person name="Gunter L.E."/>
            <person name="McDaniel S.F."/>
            <person name="Hoernstein S.N.W."/>
            <person name="Larsson A."/>
            <person name="Li F.W."/>
            <person name="Perroud P.F."/>
            <person name="Phillips J."/>
            <person name="Ranjan P."/>
            <person name="Rokshar D.S."/>
            <person name="Rothfels C.J."/>
            <person name="Schneider L."/>
            <person name="Shu S."/>
            <person name="Stevenson D.W."/>
            <person name="Thummler F."/>
            <person name="Tillich M."/>
            <person name="Villarreal Aguilar J.C."/>
            <person name="Widiez T."/>
            <person name="Wong G.K."/>
            <person name="Wymore A."/>
            <person name="Zhang Y."/>
            <person name="Zimmer A.D."/>
            <person name="Quatrano R.S."/>
            <person name="Mayer K.F.X."/>
            <person name="Goodstein D."/>
            <person name="Casacuberta J.M."/>
            <person name="Vandepoele K."/>
            <person name="Reski R."/>
            <person name="Cuming A.C."/>
            <person name="Tuskan G.A."/>
            <person name="Maumus F."/>
            <person name="Salse J."/>
            <person name="Schmutz J."/>
            <person name="Rensing S.A."/>
        </authorList>
    </citation>
    <scope>NUCLEOTIDE SEQUENCE [LARGE SCALE GENOMIC DNA]</scope>
    <source>
        <strain evidence="9 10">cv. Gransden 2004</strain>
    </source>
</reference>
<feature type="transmembrane region" description="Helical" evidence="8">
    <location>
        <begin position="264"/>
        <end position="284"/>
    </location>
</feature>
<evidence type="ECO:0000313" key="10">
    <source>
        <dbReference type="Proteomes" id="UP000006727"/>
    </source>
</evidence>
<feature type="transmembrane region" description="Helical" evidence="8">
    <location>
        <begin position="360"/>
        <end position="379"/>
    </location>
</feature>
<dbReference type="GeneID" id="112275275"/>
<evidence type="ECO:0000256" key="7">
    <source>
        <dbReference type="SAM" id="MobiDB-lite"/>
    </source>
</evidence>